<dbReference type="OrthoDB" id="10264456at2759"/>
<dbReference type="Proteomes" id="UP000179807">
    <property type="component" value="Unassembled WGS sequence"/>
</dbReference>
<evidence type="ECO:0000313" key="2">
    <source>
        <dbReference type="EMBL" id="OHS97972.1"/>
    </source>
</evidence>
<dbReference type="InterPro" id="IPR026906">
    <property type="entry name" value="LRR_5"/>
</dbReference>
<reference evidence="2" key="1">
    <citation type="submission" date="2016-10" db="EMBL/GenBank/DDBJ databases">
        <authorList>
            <person name="Benchimol M."/>
            <person name="Almeida L.G."/>
            <person name="Vasconcelos A.T."/>
            <person name="Perreira-Neves A."/>
            <person name="Rosa I.A."/>
            <person name="Tasca T."/>
            <person name="Bogo M.R."/>
            <person name="de Souza W."/>
        </authorList>
    </citation>
    <scope>NUCLEOTIDE SEQUENCE [LARGE SCALE GENOMIC DNA]</scope>
    <source>
        <strain evidence="2">K</strain>
    </source>
</reference>
<protein>
    <recommendedName>
        <fullName evidence="4">Surface antigen BspA-like</fullName>
    </recommendedName>
</protein>
<dbReference type="VEuPathDB" id="TrichDB:TRFO_09111"/>
<dbReference type="Pfam" id="PF13306">
    <property type="entry name" value="LRR_5"/>
    <property type="match status" value="5"/>
</dbReference>
<keyword evidence="3" id="KW-1185">Reference proteome</keyword>
<gene>
    <name evidence="2" type="ORF">TRFO_09111</name>
</gene>
<evidence type="ECO:0000313" key="3">
    <source>
        <dbReference type="Proteomes" id="UP000179807"/>
    </source>
</evidence>
<evidence type="ECO:0008006" key="4">
    <source>
        <dbReference type="Google" id="ProtNLM"/>
    </source>
</evidence>
<proteinExistence type="predicted"/>
<feature type="chain" id="PRO_5012294845" description="Surface antigen BspA-like" evidence="1">
    <location>
        <begin position="18"/>
        <end position="770"/>
    </location>
</feature>
<organism evidence="2 3">
    <name type="scientific">Tritrichomonas foetus</name>
    <dbReference type="NCBI Taxonomy" id="1144522"/>
    <lineage>
        <taxon>Eukaryota</taxon>
        <taxon>Metamonada</taxon>
        <taxon>Parabasalia</taxon>
        <taxon>Tritrichomonadida</taxon>
        <taxon>Tritrichomonadidae</taxon>
        <taxon>Tritrichomonas</taxon>
    </lineage>
</organism>
<dbReference type="EMBL" id="MLAK01001082">
    <property type="protein sequence ID" value="OHS97972.1"/>
    <property type="molecule type" value="Genomic_DNA"/>
</dbReference>
<dbReference type="InterPro" id="IPR032675">
    <property type="entry name" value="LRR_dom_sf"/>
</dbReference>
<name>A0A1J4JL28_9EUKA</name>
<keyword evidence="1" id="KW-0732">Signal</keyword>
<dbReference type="InterPro" id="IPR053139">
    <property type="entry name" value="Surface_bspA-like"/>
</dbReference>
<comment type="caution">
    <text evidence="2">The sequence shown here is derived from an EMBL/GenBank/DDBJ whole genome shotgun (WGS) entry which is preliminary data.</text>
</comment>
<feature type="signal peptide" evidence="1">
    <location>
        <begin position="1"/>
        <end position="17"/>
    </location>
</feature>
<dbReference type="GeneID" id="94829392"/>
<dbReference type="Gene3D" id="3.80.10.10">
    <property type="entry name" value="Ribonuclease Inhibitor"/>
    <property type="match status" value="4"/>
</dbReference>
<dbReference type="PANTHER" id="PTHR45661:SF3">
    <property type="entry name" value="IG-LIKE DOMAIN-CONTAINING PROTEIN"/>
    <property type="match status" value="1"/>
</dbReference>
<dbReference type="SUPFAM" id="SSF52058">
    <property type="entry name" value="L domain-like"/>
    <property type="match status" value="1"/>
</dbReference>
<evidence type="ECO:0000256" key="1">
    <source>
        <dbReference type="SAM" id="SignalP"/>
    </source>
</evidence>
<dbReference type="RefSeq" id="XP_068351109.1">
    <property type="nucleotide sequence ID" value="XM_068494688.1"/>
</dbReference>
<sequence>MIIFTLFFHTFSYYTEGRITYNDESKTEVISIGLLTVKIEIPNTVYEIKYIEGKSGAFSECKETIQVVTFEANSVIYTIGQFCFQDCTELKSISLPDSLQWIDGNAFDGCTKLETIDISSNSKLVQFGFRAFRNTVSLKSIFLPSTFEKIYGAAFESSGIQYINFPDKFNTPNDGGHYEYWTFKGCSNLNQITINDNCALSTIKFEMFRDCVNLAYFKITKNVVNIDQNAFFNCIKLETITVDGSNSVFFESGGIIYKTSDSSRQLVFYPPAKQGTTLSISTDVNGLLKSSFNSCQNLKEIHIPSSISLIEEGAFMGSINLEEITSDADGFRVIDGILFEWIWSQPDKVLCCPAKLSISEFTFNDVTWEIYAGAFYGCVNLKKITMNDSSFNGDSVSSGSNVYKIGDSAFEKSALEEIKIPAHTQILGQYMFQDCTKLKNVYFQNGIKATMLSHRCFAGCTSLTSISLPSSITESDSEVFSGSGITSLPLQAISSGDTIPDNYAESCKGLTSIDLSSLNSIHYIGVAVFCDCTNLQTITFPNNLKVIGESAFSDCINLQNINLPSTMETIGSFAFQNCEKITSFTVPDNTQSIEVRAFNGCSRLTYVEIPNSVSEIRNSAFFICISLTEFKVNSDSPYFMSNDGVLYTKSQNNLCAYPMGKLDTYYQVDYRVTQLWTASFYGAQNLHVIDMRSANIDEIGIASFAQCTGLICGGIRHNLALSKFAETDAPVDALYPCPSTMMFTFNFHNGYRKGISGIEMSLALFFMLEN</sequence>
<accession>A0A1J4JL28</accession>
<dbReference type="AlphaFoldDB" id="A0A1J4JL28"/>
<dbReference type="PANTHER" id="PTHR45661">
    <property type="entry name" value="SURFACE ANTIGEN"/>
    <property type="match status" value="1"/>
</dbReference>